<dbReference type="PANTHER" id="PTHR33332">
    <property type="entry name" value="REVERSE TRANSCRIPTASE DOMAIN-CONTAINING PROTEIN"/>
    <property type="match status" value="1"/>
</dbReference>
<dbReference type="Proteomes" id="UP001623348">
    <property type="component" value="Unassembled WGS sequence"/>
</dbReference>
<accession>A0ABC9W0Q2</accession>
<organism evidence="2 3">
    <name type="scientific">Grus japonensis</name>
    <name type="common">Japanese crane</name>
    <name type="synonym">Red-crowned crane</name>
    <dbReference type="NCBI Taxonomy" id="30415"/>
    <lineage>
        <taxon>Eukaryota</taxon>
        <taxon>Metazoa</taxon>
        <taxon>Chordata</taxon>
        <taxon>Craniata</taxon>
        <taxon>Vertebrata</taxon>
        <taxon>Euteleostomi</taxon>
        <taxon>Archelosauria</taxon>
        <taxon>Archosauria</taxon>
        <taxon>Dinosauria</taxon>
        <taxon>Saurischia</taxon>
        <taxon>Theropoda</taxon>
        <taxon>Coelurosauria</taxon>
        <taxon>Aves</taxon>
        <taxon>Neognathae</taxon>
        <taxon>Neoaves</taxon>
        <taxon>Gruiformes</taxon>
        <taxon>Gruidae</taxon>
        <taxon>Grus</taxon>
    </lineage>
</organism>
<dbReference type="Pfam" id="PF00078">
    <property type="entry name" value="RVT_1"/>
    <property type="match status" value="1"/>
</dbReference>
<dbReference type="PRINTS" id="PR01345">
    <property type="entry name" value="CERVTRCPTASE"/>
</dbReference>
<reference evidence="2 3" key="1">
    <citation type="submission" date="2024-06" db="EMBL/GenBank/DDBJ databases">
        <title>The draft genome of Grus japonensis, version 3.</title>
        <authorList>
            <person name="Nabeshima K."/>
            <person name="Suzuki S."/>
            <person name="Onuma M."/>
        </authorList>
    </citation>
    <scope>NUCLEOTIDE SEQUENCE [LARGE SCALE GENOMIC DNA]</scope>
    <source>
        <strain evidence="2 3">451A</strain>
    </source>
</reference>
<sequence length="460" mass="51438">MHPQALRELADVIAKPLSVIFERSWRSGEVPEPWRKANVTPVFEKGKKEDPGNYKPVSLTSVPGKVMEQLILDVISKHIEEKKVIGSGQHEFTKGKPCLTNLIAFYDGMTGWVDEERAVDVVYLDFSKAFDTVSHNILIGKLRKCGLDEWTVRCVENWLNGRAQTVVISGTESSWRPVASSVPQGSVLVLVLFNIPEGCAIIQQDLDRLESWAERNLMKFNKGKCRVLHLGRNNPKHQYRLGVDLLGSSSAEKDLGVLVDNKLSMSQQCALVAKKANGILGCIKKSVASRSREVILLLYSALVRPHLEYCVQFWAPQFKKDKELLEGVQRRAMRMMRGLEHLSYEERLRELGLFSLGKRRLRGDLINAYKYLKGECQEGGAGLSSVVPSDRTRGNGHNLEHRKFHLNMRKKLLYCEGDQALEQAAQRGCGVSFSGDIQNLPGRDPVQPAVGDPALAGVLD</sequence>
<evidence type="ECO:0000259" key="1">
    <source>
        <dbReference type="Pfam" id="PF00078"/>
    </source>
</evidence>
<proteinExistence type="predicted"/>
<name>A0ABC9W0Q2_GRUJA</name>
<dbReference type="CDD" id="cd01650">
    <property type="entry name" value="RT_nLTR_like"/>
    <property type="match status" value="1"/>
</dbReference>
<comment type="caution">
    <text evidence="2">The sequence shown here is derived from an EMBL/GenBank/DDBJ whole genome shotgun (WGS) entry which is preliminary data.</text>
</comment>
<feature type="domain" description="Reverse transcriptase" evidence="1">
    <location>
        <begin position="47"/>
        <end position="195"/>
    </location>
</feature>
<protein>
    <submittedName>
        <fullName evidence="2">Mitochondrial enolase superfamily member 1</fullName>
    </submittedName>
</protein>
<dbReference type="EMBL" id="BAAFJT010000001">
    <property type="protein sequence ID" value="GAB0179200.1"/>
    <property type="molecule type" value="Genomic_DNA"/>
</dbReference>
<dbReference type="AlphaFoldDB" id="A0ABC9W0Q2"/>
<dbReference type="InterPro" id="IPR000477">
    <property type="entry name" value="RT_dom"/>
</dbReference>
<evidence type="ECO:0000313" key="2">
    <source>
        <dbReference type="EMBL" id="GAB0179200.1"/>
    </source>
</evidence>
<keyword evidence="3" id="KW-1185">Reference proteome</keyword>
<gene>
    <name evidence="2" type="ORF">GRJ2_000385300</name>
</gene>
<evidence type="ECO:0000313" key="3">
    <source>
        <dbReference type="Proteomes" id="UP001623348"/>
    </source>
</evidence>